<dbReference type="PANTHER" id="PTHR45339">
    <property type="entry name" value="HYBRID SIGNAL TRANSDUCTION HISTIDINE KINASE J"/>
    <property type="match status" value="1"/>
</dbReference>
<feature type="domain" description="PAS" evidence="5">
    <location>
        <begin position="148"/>
        <end position="218"/>
    </location>
</feature>
<dbReference type="Pfam" id="PF12860">
    <property type="entry name" value="PAS_7"/>
    <property type="match status" value="1"/>
</dbReference>
<keyword evidence="1 3" id="KW-0597">Phosphoprotein</keyword>
<dbReference type="RefSeq" id="WP_116493227.1">
    <property type="nucleotide sequence ID" value="NZ_QDFR01000003.1"/>
</dbReference>
<evidence type="ECO:0000313" key="6">
    <source>
        <dbReference type="EMBL" id="PVE54221.1"/>
    </source>
</evidence>
<protein>
    <submittedName>
        <fullName evidence="6">Two-component system response regulator</fullName>
    </submittedName>
</protein>
<accession>A0AA92C438</accession>
<dbReference type="Pfam" id="PF08448">
    <property type="entry name" value="PAS_4"/>
    <property type="match status" value="1"/>
</dbReference>
<dbReference type="InterPro" id="IPR011006">
    <property type="entry name" value="CheY-like_superfamily"/>
</dbReference>
<evidence type="ECO:0000256" key="1">
    <source>
        <dbReference type="ARBA" id="ARBA00022553"/>
    </source>
</evidence>
<evidence type="ECO:0000259" key="4">
    <source>
        <dbReference type="PROSITE" id="PS50110"/>
    </source>
</evidence>
<dbReference type="Gene3D" id="3.40.50.2300">
    <property type="match status" value="1"/>
</dbReference>
<dbReference type="PANTHER" id="PTHR45339:SF1">
    <property type="entry name" value="HYBRID SIGNAL TRANSDUCTION HISTIDINE KINASE J"/>
    <property type="match status" value="1"/>
</dbReference>
<organism evidence="6 7">
    <name type="scientific">Rhizobium rhizogenes</name>
    <name type="common">Agrobacterium rhizogenes</name>
    <dbReference type="NCBI Taxonomy" id="359"/>
    <lineage>
        <taxon>Bacteria</taxon>
        <taxon>Pseudomonadati</taxon>
        <taxon>Pseudomonadota</taxon>
        <taxon>Alphaproteobacteria</taxon>
        <taxon>Hyphomicrobiales</taxon>
        <taxon>Rhizobiaceae</taxon>
        <taxon>Rhizobium/Agrobacterium group</taxon>
        <taxon>Rhizobium</taxon>
    </lineage>
</organism>
<dbReference type="SMART" id="SM00448">
    <property type="entry name" value="REC"/>
    <property type="match status" value="1"/>
</dbReference>
<dbReference type="SUPFAM" id="SSF52172">
    <property type="entry name" value="CheY-like"/>
    <property type="match status" value="1"/>
</dbReference>
<gene>
    <name evidence="6" type="ORF">DC430_13430</name>
</gene>
<dbReference type="AlphaFoldDB" id="A0AA92C438"/>
<dbReference type="GO" id="GO:0000160">
    <property type="term" value="P:phosphorelay signal transduction system"/>
    <property type="evidence" value="ECO:0007669"/>
    <property type="project" value="UniProtKB-KW"/>
</dbReference>
<dbReference type="Pfam" id="PF00072">
    <property type="entry name" value="Response_reg"/>
    <property type="match status" value="1"/>
</dbReference>
<reference evidence="6 7" key="1">
    <citation type="submission" date="2018-04" db="EMBL/GenBank/DDBJ databases">
        <authorList>
            <person name="Hagen T."/>
        </authorList>
    </citation>
    <scope>NUCLEOTIDE SEQUENCE [LARGE SCALE GENOMIC DNA]</scope>
    <source>
        <strain evidence="6 7">TPD7009</strain>
    </source>
</reference>
<dbReference type="Proteomes" id="UP000244335">
    <property type="component" value="Unassembled WGS sequence"/>
</dbReference>
<evidence type="ECO:0000259" key="5">
    <source>
        <dbReference type="PROSITE" id="PS50112"/>
    </source>
</evidence>
<comment type="caution">
    <text evidence="6">The sequence shown here is derived from an EMBL/GenBank/DDBJ whole genome shotgun (WGS) entry which is preliminary data.</text>
</comment>
<dbReference type="EMBL" id="QDFR01000003">
    <property type="protein sequence ID" value="PVE54221.1"/>
    <property type="molecule type" value="Genomic_DNA"/>
</dbReference>
<keyword evidence="2" id="KW-0902">Two-component regulatory system</keyword>
<dbReference type="InterPro" id="IPR035965">
    <property type="entry name" value="PAS-like_dom_sf"/>
</dbReference>
<evidence type="ECO:0000256" key="3">
    <source>
        <dbReference type="PROSITE-ProRule" id="PRU00169"/>
    </source>
</evidence>
<dbReference type="Gene3D" id="3.30.450.20">
    <property type="entry name" value="PAS domain"/>
    <property type="match status" value="2"/>
</dbReference>
<name>A0AA92C438_RHIRH</name>
<feature type="domain" description="Response regulatory" evidence="4">
    <location>
        <begin position="426"/>
        <end position="544"/>
    </location>
</feature>
<proteinExistence type="predicted"/>
<sequence>MNDLAPDGVAIQAAMLDAISDAMSAAILIYDRDDNLVFASHRLFTLLPLEKAEVAPGARLKDVLGAIYDRAGFGEASSRGNRVDREEWIARSLAAHWSERSETVEQRPGDRWLRFTKRRVPSGFCICAISDITEQKRREEHWRADIERVQITEEILDNLPLSIFVKDKNRIYSAVNKAGCSLIETSPDLILGRNVFDIHSDDLATRIDAMDRQVLETGVPAILPEMVTLLTGDEILVITRKHRVGKPGQYFLVTTMDDVTAFAMTQPDGRRIIPGLEHLSFLRSSYMDDENHQASLVMKGRRVLLVMPNAEAGQAACKRLSTIGVDCAVAVGLQEQKAFLSLSASMGVKIDLVVVDVQLPLECLDLPTTFGIGVMMADEFEIGSSLVNMLTHHFRSLENTQQGRGKDDDWVVINSDDESLNRPRLDVLVVEDNKINQIVFSQILEGLQIEYRLAQSGNEALALFQSEKPSVVLLDTTLPDIDGFEVARQIRRLESSTGERTPLIGVVPLAFEGDQRACLNAGMDEMLLKPISPDIIDMLLKRFLPRFSHSLHG</sequence>
<dbReference type="InterPro" id="IPR001789">
    <property type="entry name" value="Sig_transdc_resp-reg_receiver"/>
</dbReference>
<feature type="modified residue" description="4-aspartylphosphate" evidence="3">
    <location>
        <position position="475"/>
    </location>
</feature>
<evidence type="ECO:0000313" key="7">
    <source>
        <dbReference type="Proteomes" id="UP000244335"/>
    </source>
</evidence>
<dbReference type="InterPro" id="IPR000014">
    <property type="entry name" value="PAS"/>
</dbReference>
<dbReference type="PROSITE" id="PS50112">
    <property type="entry name" value="PAS"/>
    <property type="match status" value="1"/>
</dbReference>
<dbReference type="SMART" id="SM00091">
    <property type="entry name" value="PAS"/>
    <property type="match status" value="2"/>
</dbReference>
<dbReference type="PROSITE" id="PS50110">
    <property type="entry name" value="RESPONSE_REGULATORY"/>
    <property type="match status" value="1"/>
</dbReference>
<dbReference type="InterPro" id="IPR013656">
    <property type="entry name" value="PAS_4"/>
</dbReference>
<dbReference type="CDD" id="cd17546">
    <property type="entry name" value="REC_hyHK_CKI1_RcsC-like"/>
    <property type="match status" value="1"/>
</dbReference>
<evidence type="ECO:0000256" key="2">
    <source>
        <dbReference type="ARBA" id="ARBA00023012"/>
    </source>
</evidence>
<dbReference type="SUPFAM" id="SSF55785">
    <property type="entry name" value="PYP-like sensor domain (PAS domain)"/>
    <property type="match status" value="1"/>
</dbReference>